<organism evidence="2 3">
    <name type="scientific">Halohasta litorea</name>
    <dbReference type="NCBI Taxonomy" id="869891"/>
    <lineage>
        <taxon>Archaea</taxon>
        <taxon>Methanobacteriati</taxon>
        <taxon>Methanobacteriota</taxon>
        <taxon>Stenosarchaea group</taxon>
        <taxon>Halobacteria</taxon>
        <taxon>Halobacteriales</taxon>
        <taxon>Haloferacaceae</taxon>
        <taxon>Halohasta</taxon>
    </lineage>
</organism>
<reference evidence="2 3" key="1">
    <citation type="journal article" date="2019" name="Int. J. Syst. Evol. Microbiol.">
        <title>The Global Catalogue of Microorganisms (GCM) 10K type strain sequencing project: providing services to taxonomists for standard genome sequencing and annotation.</title>
        <authorList>
            <consortium name="The Broad Institute Genomics Platform"/>
            <consortium name="The Broad Institute Genome Sequencing Center for Infectious Disease"/>
            <person name="Wu L."/>
            <person name="Ma J."/>
        </authorList>
    </citation>
    <scope>NUCLEOTIDE SEQUENCE [LARGE SCALE GENOMIC DNA]</scope>
    <source>
        <strain evidence="2 3">CGMCC 1.10593</strain>
    </source>
</reference>
<feature type="transmembrane region" description="Helical" evidence="1">
    <location>
        <begin position="133"/>
        <end position="152"/>
    </location>
</feature>
<dbReference type="RefSeq" id="WP_256396708.1">
    <property type="nucleotide sequence ID" value="NZ_JANHDJ010000005.1"/>
</dbReference>
<proteinExistence type="predicted"/>
<dbReference type="Proteomes" id="UP001597052">
    <property type="component" value="Unassembled WGS sequence"/>
</dbReference>
<sequence length="158" mass="16187">MADRASVDTGFGRWQSTGVSGDWIRLVALAGLCLDALTTWIVLGAPGYRELNPLINGLWDGHPLLVVGYFGGFGLAVVASTCRHGRLSTAVSTYVVVVMGVFGGLNNLSLFAFGSPAPIDLVTAAVGLSGGAVIQSVIPACGLLTAAGVVRLRHGPLP</sequence>
<evidence type="ECO:0000313" key="3">
    <source>
        <dbReference type="Proteomes" id="UP001597052"/>
    </source>
</evidence>
<feature type="transmembrane region" description="Helical" evidence="1">
    <location>
        <begin position="94"/>
        <end position="113"/>
    </location>
</feature>
<dbReference type="EMBL" id="JBHUDM010000002">
    <property type="protein sequence ID" value="MFD1641693.1"/>
    <property type="molecule type" value="Genomic_DNA"/>
</dbReference>
<feature type="transmembrane region" description="Helical" evidence="1">
    <location>
        <begin position="23"/>
        <end position="43"/>
    </location>
</feature>
<dbReference type="AlphaFoldDB" id="A0ABD6D9A3"/>
<evidence type="ECO:0000313" key="2">
    <source>
        <dbReference type="EMBL" id="MFD1641693.1"/>
    </source>
</evidence>
<keyword evidence="1" id="KW-0472">Membrane</keyword>
<name>A0ABD6D9A3_9EURY</name>
<evidence type="ECO:0000256" key="1">
    <source>
        <dbReference type="SAM" id="Phobius"/>
    </source>
</evidence>
<comment type="caution">
    <text evidence="2">The sequence shown here is derived from an EMBL/GenBank/DDBJ whole genome shotgun (WGS) entry which is preliminary data.</text>
</comment>
<protein>
    <submittedName>
        <fullName evidence="2">DUF5658 family protein</fullName>
    </submittedName>
</protein>
<feature type="transmembrane region" description="Helical" evidence="1">
    <location>
        <begin position="63"/>
        <end position="82"/>
    </location>
</feature>
<keyword evidence="1" id="KW-1133">Transmembrane helix</keyword>
<keyword evidence="3" id="KW-1185">Reference proteome</keyword>
<accession>A0ABD6D9A3</accession>
<keyword evidence="1" id="KW-0812">Transmembrane</keyword>
<gene>
    <name evidence="2" type="ORF">ACFSBW_07380</name>
</gene>